<name>A0A5B1M9C9_9ACTN</name>
<dbReference type="AlphaFoldDB" id="A0A5B1M9C9"/>
<dbReference type="Gene3D" id="3.10.28.10">
    <property type="entry name" value="Homing endonucleases"/>
    <property type="match status" value="1"/>
</dbReference>
<proteinExistence type="predicted"/>
<sequence length="237" mass="26524">MRRAGETWSAISRALGVSVSQLILWSRDPDAVARRRAACHRCGNALLPRMQYSALLGFYLGDGHISRAPRYYRLRITCDQSMPGIIRDVVDCIGAVRPSGKIFLSSHPGAVDVISNWQHWPCLFPQHGPGRKQERPIALEDWQRRVVADHQAHFLRGPFHSDGCRVTNSTCKVIAGAPKRYEYPRWQFVNASADIRALCCWALDLAGVAWRQSNPRVISVSRREAVAALDALIGLKS</sequence>
<keyword evidence="2" id="KW-1185">Reference proteome</keyword>
<evidence type="ECO:0000313" key="2">
    <source>
        <dbReference type="Proteomes" id="UP000324351"/>
    </source>
</evidence>
<gene>
    <name evidence="1" type="ORF">F0U47_02190</name>
</gene>
<dbReference type="EMBL" id="VUJW01000001">
    <property type="protein sequence ID" value="KAA1429471.1"/>
    <property type="molecule type" value="Genomic_DNA"/>
</dbReference>
<protein>
    <submittedName>
        <fullName evidence="1">Transcriptional regulator</fullName>
    </submittedName>
</protein>
<comment type="caution">
    <text evidence="1">The sequence shown here is derived from an EMBL/GenBank/DDBJ whole genome shotgun (WGS) entry which is preliminary data.</text>
</comment>
<reference evidence="1 2" key="2">
    <citation type="submission" date="2019-09" db="EMBL/GenBank/DDBJ databases">
        <authorList>
            <person name="Jin C."/>
        </authorList>
    </citation>
    <scope>NUCLEOTIDE SEQUENCE [LARGE SCALE GENOMIC DNA]</scope>
    <source>
        <strain evidence="1 2">BN140041</strain>
    </source>
</reference>
<evidence type="ECO:0000313" key="1">
    <source>
        <dbReference type="EMBL" id="KAA1429471.1"/>
    </source>
</evidence>
<reference evidence="1 2" key="1">
    <citation type="submission" date="2019-09" db="EMBL/GenBank/DDBJ databases">
        <title>Nocardioides panacisoli sp. nov., isolated from the soil of a ginseng field.</title>
        <authorList>
            <person name="Cho C."/>
        </authorList>
    </citation>
    <scope>NUCLEOTIDE SEQUENCE [LARGE SCALE GENOMIC DNA]</scope>
    <source>
        <strain evidence="1 2">BN140041</strain>
    </source>
</reference>
<dbReference type="InterPro" id="IPR027434">
    <property type="entry name" value="Homing_endonucl"/>
</dbReference>
<organism evidence="1 2">
    <name type="scientific">Nocardioides antri</name>
    <dbReference type="NCBI Taxonomy" id="2607659"/>
    <lineage>
        <taxon>Bacteria</taxon>
        <taxon>Bacillati</taxon>
        <taxon>Actinomycetota</taxon>
        <taxon>Actinomycetes</taxon>
        <taxon>Propionibacteriales</taxon>
        <taxon>Nocardioidaceae</taxon>
        <taxon>Nocardioides</taxon>
    </lineage>
</organism>
<accession>A0A5B1M9C9</accession>
<dbReference type="Proteomes" id="UP000324351">
    <property type="component" value="Unassembled WGS sequence"/>
</dbReference>